<comment type="similarity">
    <text evidence="3">Belongs to the FliM family.</text>
</comment>
<sequence>MSQVLSQEEIDALLGGLEEVTAEEAGGPAEPEGDVVPYDFVNFTRMTKIKLPAFDVINDQFNRGLRNTLSGILRLMVESAVVPPEVITFKEFLRRLPVPSNLHILKMEPFRGHVLLSVDSPLVFTVVEIFLGSTSFGQARIEGREFTSIEQRMIRRVVNALMADMERAWAPVHPVKFLYERSEINPQFAKIAADDDAVIISRFQLDMEEVSGAISICIPMLTLQPIKAKLQSAYQHEEAEDPVWRHRLLHNLRQAEVDVVVPLGAARLTGSELLDLSVGDIIQLDTPVDGTLVALVEDRPKLLGHPGIYRGQRAFKVAEFMREEEP</sequence>
<evidence type="ECO:0000256" key="7">
    <source>
        <dbReference type="ARBA" id="ARBA00022779"/>
    </source>
</evidence>
<keyword evidence="6" id="KW-0145">Chemotaxis</keyword>
<evidence type="ECO:0000256" key="5">
    <source>
        <dbReference type="ARBA" id="ARBA00022475"/>
    </source>
</evidence>
<dbReference type="PANTHER" id="PTHR30034">
    <property type="entry name" value="FLAGELLAR MOTOR SWITCH PROTEIN FLIM"/>
    <property type="match status" value="1"/>
</dbReference>
<dbReference type="InterPro" id="IPR036429">
    <property type="entry name" value="SpoA-like_sf"/>
</dbReference>
<dbReference type="Proteomes" id="UP000469346">
    <property type="component" value="Unassembled WGS sequence"/>
</dbReference>
<evidence type="ECO:0000256" key="3">
    <source>
        <dbReference type="ARBA" id="ARBA00011049"/>
    </source>
</evidence>
<dbReference type="PANTHER" id="PTHR30034:SF6">
    <property type="entry name" value="YOP PROTEINS TRANSLOCATION PROTEIN Q"/>
    <property type="match status" value="1"/>
</dbReference>
<dbReference type="NCBIfam" id="TIGR01397">
    <property type="entry name" value="fliM_switch"/>
    <property type="match status" value="1"/>
</dbReference>
<keyword evidence="5" id="KW-1003">Cell membrane</keyword>
<evidence type="ECO:0000313" key="13">
    <source>
        <dbReference type="Proteomes" id="UP000469346"/>
    </source>
</evidence>
<dbReference type="PRINTS" id="PR00955">
    <property type="entry name" value="FLGMOTORFLIM"/>
</dbReference>
<dbReference type="Pfam" id="PF01052">
    <property type="entry name" value="FliMN_C"/>
    <property type="match status" value="1"/>
</dbReference>
<evidence type="ECO:0000256" key="6">
    <source>
        <dbReference type="ARBA" id="ARBA00022500"/>
    </source>
</evidence>
<name>A0A6N9TN85_DISTH</name>
<evidence type="ECO:0000256" key="2">
    <source>
        <dbReference type="ARBA" id="ARBA00004202"/>
    </source>
</evidence>
<dbReference type="GO" id="GO:0009425">
    <property type="term" value="C:bacterial-type flagellum basal body"/>
    <property type="evidence" value="ECO:0007669"/>
    <property type="project" value="UniProtKB-SubCell"/>
</dbReference>
<keyword evidence="12" id="KW-0966">Cell projection</keyword>
<evidence type="ECO:0000256" key="10">
    <source>
        <dbReference type="NCBIfam" id="TIGR01397"/>
    </source>
</evidence>
<keyword evidence="12" id="KW-0969">Cilium</keyword>
<dbReference type="InterPro" id="IPR028976">
    <property type="entry name" value="CheC-like_sf"/>
</dbReference>
<organism evidence="12 13">
    <name type="scientific">Dissulfurirhabdus thermomarina</name>
    <dbReference type="NCBI Taxonomy" id="1765737"/>
    <lineage>
        <taxon>Bacteria</taxon>
        <taxon>Deltaproteobacteria</taxon>
        <taxon>Dissulfurirhabdaceae</taxon>
        <taxon>Dissulfurirhabdus</taxon>
    </lineage>
</organism>
<dbReference type="GO" id="GO:0003774">
    <property type="term" value="F:cytoskeletal motor activity"/>
    <property type="evidence" value="ECO:0007669"/>
    <property type="project" value="InterPro"/>
</dbReference>
<dbReference type="CDD" id="cd17908">
    <property type="entry name" value="FliM"/>
    <property type="match status" value="1"/>
</dbReference>
<dbReference type="GO" id="GO:0005886">
    <property type="term" value="C:plasma membrane"/>
    <property type="evidence" value="ECO:0007669"/>
    <property type="project" value="UniProtKB-SubCell"/>
</dbReference>
<evidence type="ECO:0000256" key="4">
    <source>
        <dbReference type="ARBA" id="ARBA00021898"/>
    </source>
</evidence>
<dbReference type="InterPro" id="IPR001689">
    <property type="entry name" value="Flag_FliM"/>
</dbReference>
<dbReference type="PIRSF" id="PIRSF002888">
    <property type="entry name" value="FliM"/>
    <property type="match status" value="1"/>
</dbReference>
<keyword evidence="13" id="KW-1185">Reference proteome</keyword>
<reference evidence="12 13" key="1">
    <citation type="submission" date="2020-02" db="EMBL/GenBank/DDBJ databases">
        <title>Comparative genomics of sulfur disproportionating microorganisms.</title>
        <authorList>
            <person name="Ward L.M."/>
            <person name="Bertran E."/>
            <person name="Johnston D.T."/>
        </authorList>
    </citation>
    <scope>NUCLEOTIDE SEQUENCE [LARGE SCALE GENOMIC DNA]</scope>
    <source>
        <strain evidence="12 13">DSM 100025</strain>
    </source>
</reference>
<feature type="domain" description="Flagellar motor switch protein FliN-like C-terminal" evidence="11">
    <location>
        <begin position="251"/>
        <end position="320"/>
    </location>
</feature>
<protein>
    <recommendedName>
        <fullName evidence="4 10">Flagellar motor switch protein FliM</fullName>
    </recommendedName>
</protein>
<dbReference type="AlphaFoldDB" id="A0A6N9TN85"/>
<evidence type="ECO:0000313" key="12">
    <source>
        <dbReference type="EMBL" id="NDY42715.1"/>
    </source>
</evidence>
<dbReference type="Pfam" id="PF02154">
    <property type="entry name" value="FliM"/>
    <property type="match status" value="1"/>
</dbReference>
<dbReference type="Gene3D" id="3.40.1550.10">
    <property type="entry name" value="CheC-like"/>
    <property type="match status" value="1"/>
</dbReference>
<dbReference type="GO" id="GO:0050918">
    <property type="term" value="P:positive chemotaxis"/>
    <property type="evidence" value="ECO:0007669"/>
    <property type="project" value="TreeGrafter"/>
</dbReference>
<dbReference type="SUPFAM" id="SSF103039">
    <property type="entry name" value="CheC-like"/>
    <property type="match status" value="1"/>
</dbReference>
<comment type="caution">
    <text evidence="12">The sequence shown here is derived from an EMBL/GenBank/DDBJ whole genome shotgun (WGS) entry which is preliminary data.</text>
</comment>
<evidence type="ECO:0000256" key="9">
    <source>
        <dbReference type="ARBA" id="ARBA00023143"/>
    </source>
</evidence>
<keyword evidence="9" id="KW-0975">Bacterial flagellum</keyword>
<dbReference type="RefSeq" id="WP_163298848.1">
    <property type="nucleotide sequence ID" value="NZ_JAAGRR010000078.1"/>
</dbReference>
<evidence type="ECO:0000259" key="11">
    <source>
        <dbReference type="Pfam" id="PF01052"/>
    </source>
</evidence>
<dbReference type="GO" id="GO:0071978">
    <property type="term" value="P:bacterial-type flagellum-dependent swarming motility"/>
    <property type="evidence" value="ECO:0007669"/>
    <property type="project" value="TreeGrafter"/>
</dbReference>
<dbReference type="SUPFAM" id="SSF101801">
    <property type="entry name" value="Surface presentation of antigens (SPOA)"/>
    <property type="match status" value="1"/>
</dbReference>
<dbReference type="InterPro" id="IPR001543">
    <property type="entry name" value="FliN-like_C"/>
</dbReference>
<keyword evidence="12" id="KW-0282">Flagellum</keyword>
<evidence type="ECO:0000256" key="1">
    <source>
        <dbReference type="ARBA" id="ARBA00004117"/>
    </source>
</evidence>
<gene>
    <name evidence="12" type="primary">fliM</name>
    <name evidence="12" type="ORF">G3N55_07660</name>
</gene>
<evidence type="ECO:0000256" key="8">
    <source>
        <dbReference type="ARBA" id="ARBA00023136"/>
    </source>
</evidence>
<dbReference type="EMBL" id="JAAGRR010000078">
    <property type="protein sequence ID" value="NDY42715.1"/>
    <property type="molecule type" value="Genomic_DNA"/>
</dbReference>
<dbReference type="Gene3D" id="2.30.330.10">
    <property type="entry name" value="SpoA-like"/>
    <property type="match status" value="1"/>
</dbReference>
<accession>A0A6N9TN85</accession>
<keyword evidence="8" id="KW-0472">Membrane</keyword>
<comment type="subcellular location">
    <subcellularLocation>
        <location evidence="1">Bacterial flagellum basal body</location>
    </subcellularLocation>
    <subcellularLocation>
        <location evidence="2">Cell membrane</location>
        <topology evidence="2">Peripheral membrane protein</topology>
    </subcellularLocation>
</comment>
<proteinExistence type="inferred from homology"/>
<keyword evidence="7" id="KW-0283">Flagellar rotation</keyword>